<sequence>MGNLMKIEIEMTDEPLKIAPLRLPLSGESGAVVEFWGLVRSMEGGQKIAALHYEAYIAMAKRLLYEIAQELLKKYPCQRLEVCHRIGPVAVGEPSVFLRIYSTHRSEAFQLAQEFINRLKSDVPIWKSPLLAEKEE</sequence>
<evidence type="ECO:0000256" key="2">
    <source>
        <dbReference type="ARBA" id="ARBA00005426"/>
    </source>
</evidence>
<evidence type="ECO:0000256" key="10">
    <source>
        <dbReference type="ARBA" id="ARBA00032474"/>
    </source>
</evidence>
<dbReference type="SUPFAM" id="SSF54690">
    <property type="entry name" value="Molybdopterin synthase subunit MoaE"/>
    <property type="match status" value="1"/>
</dbReference>
<dbReference type="Proteomes" id="UP001161497">
    <property type="component" value="Chromosome"/>
</dbReference>
<dbReference type="Gene3D" id="3.90.1170.40">
    <property type="entry name" value="Molybdopterin biosynthesis MoaE subunit"/>
    <property type="match status" value="1"/>
</dbReference>
<evidence type="ECO:0000256" key="6">
    <source>
        <dbReference type="ARBA" id="ARBA00026066"/>
    </source>
</evidence>
<evidence type="ECO:0000256" key="5">
    <source>
        <dbReference type="ARBA" id="ARBA00023150"/>
    </source>
</evidence>
<organism evidence="12 13">
    <name type="scientific">Candidatus Methylacidiphilum fumarolicum</name>
    <dbReference type="NCBI Taxonomy" id="591154"/>
    <lineage>
        <taxon>Bacteria</taxon>
        <taxon>Pseudomonadati</taxon>
        <taxon>Verrucomicrobiota</taxon>
        <taxon>Methylacidiphilae</taxon>
        <taxon>Methylacidiphilales</taxon>
        <taxon>Methylacidiphilaceae</taxon>
        <taxon>Methylacidiphilum (ex Ratnadevi et al. 2023)</taxon>
    </lineage>
</organism>
<gene>
    <name evidence="12" type="primary">moaE</name>
    <name evidence="12" type="ORF">MFUM_0523</name>
</gene>
<keyword evidence="5" id="KW-0501">Molybdenum cofactor biosynthesis</keyword>
<comment type="pathway">
    <text evidence="1">Cofactor biosynthesis; molybdopterin biosynthesis.</text>
</comment>
<reference evidence="12" key="1">
    <citation type="submission" date="2023-03" db="EMBL/GenBank/DDBJ databases">
        <authorList>
            <person name="Cremers G."/>
            <person name="Picone N."/>
        </authorList>
    </citation>
    <scope>NUCLEOTIDE SEQUENCE</scope>
    <source>
        <strain evidence="12">Sample_alias</strain>
    </source>
</reference>
<evidence type="ECO:0000313" key="13">
    <source>
        <dbReference type="Proteomes" id="UP001161497"/>
    </source>
</evidence>
<evidence type="ECO:0000256" key="7">
    <source>
        <dbReference type="ARBA" id="ARBA00029745"/>
    </source>
</evidence>
<keyword evidence="13" id="KW-1185">Reference proteome</keyword>
<evidence type="ECO:0000256" key="1">
    <source>
        <dbReference type="ARBA" id="ARBA00005046"/>
    </source>
</evidence>
<dbReference type="EC" id="2.8.1.12" evidence="3"/>
<dbReference type="InterPro" id="IPR036563">
    <property type="entry name" value="MoaE_sf"/>
</dbReference>
<evidence type="ECO:0000256" key="9">
    <source>
        <dbReference type="ARBA" id="ARBA00030781"/>
    </source>
</evidence>
<dbReference type="InterPro" id="IPR003448">
    <property type="entry name" value="Mopterin_biosynth_MoaE"/>
</dbReference>
<comment type="catalytic activity">
    <reaction evidence="11">
        <text>2 [molybdopterin-synthase sulfur-carrier protein]-C-terminal-Gly-aminoethanethioate + cyclic pyranopterin phosphate + H2O = molybdopterin + 2 [molybdopterin-synthase sulfur-carrier protein]-C-terminal Gly-Gly + 2 H(+)</text>
        <dbReference type="Rhea" id="RHEA:26333"/>
        <dbReference type="Rhea" id="RHEA-COMP:12202"/>
        <dbReference type="Rhea" id="RHEA-COMP:19907"/>
        <dbReference type="ChEBI" id="CHEBI:15377"/>
        <dbReference type="ChEBI" id="CHEBI:15378"/>
        <dbReference type="ChEBI" id="CHEBI:58698"/>
        <dbReference type="ChEBI" id="CHEBI:59648"/>
        <dbReference type="ChEBI" id="CHEBI:90778"/>
        <dbReference type="ChEBI" id="CHEBI:232372"/>
        <dbReference type="EC" id="2.8.1.12"/>
    </reaction>
</comment>
<evidence type="ECO:0000256" key="11">
    <source>
        <dbReference type="ARBA" id="ARBA00049878"/>
    </source>
</evidence>
<protein>
    <recommendedName>
        <fullName evidence="4">Molybdopterin synthase catalytic subunit</fullName>
        <ecNumber evidence="3">2.8.1.12</ecNumber>
    </recommendedName>
    <alternativeName>
        <fullName evidence="9">MPT synthase subunit 2</fullName>
    </alternativeName>
    <alternativeName>
        <fullName evidence="7">Molybdenum cofactor biosynthesis protein E</fullName>
    </alternativeName>
    <alternativeName>
        <fullName evidence="8">Molybdopterin-converting factor large subunit</fullName>
    </alternativeName>
    <alternativeName>
        <fullName evidence="10">Molybdopterin-converting factor subunit 2</fullName>
    </alternativeName>
</protein>
<proteinExistence type="inferred from homology"/>
<evidence type="ECO:0000256" key="8">
    <source>
        <dbReference type="ARBA" id="ARBA00030407"/>
    </source>
</evidence>
<accession>A0ABM9IB83</accession>
<dbReference type="CDD" id="cd00756">
    <property type="entry name" value="MoaE"/>
    <property type="match status" value="1"/>
</dbReference>
<comment type="subunit">
    <text evidence="6">Heterotetramer of 2 MoaD subunits and 2 MoaE subunits. Also stable as homodimer. The enzyme changes between these two forms during catalysis.</text>
</comment>
<evidence type="ECO:0000313" key="12">
    <source>
        <dbReference type="EMBL" id="CAI9084910.1"/>
    </source>
</evidence>
<evidence type="ECO:0000256" key="4">
    <source>
        <dbReference type="ARBA" id="ARBA00013858"/>
    </source>
</evidence>
<evidence type="ECO:0000256" key="3">
    <source>
        <dbReference type="ARBA" id="ARBA00011950"/>
    </source>
</evidence>
<dbReference type="PANTHER" id="PTHR23404">
    <property type="entry name" value="MOLYBDOPTERIN SYNTHASE RELATED"/>
    <property type="match status" value="1"/>
</dbReference>
<dbReference type="Pfam" id="PF02391">
    <property type="entry name" value="MoaE"/>
    <property type="match status" value="1"/>
</dbReference>
<dbReference type="EMBL" id="OX458932">
    <property type="protein sequence ID" value="CAI9084910.1"/>
    <property type="molecule type" value="Genomic_DNA"/>
</dbReference>
<name>A0ABM9IB83_9BACT</name>
<comment type="similarity">
    <text evidence="2">Belongs to the MoaE family.</text>
</comment>